<dbReference type="Proteomes" id="UP000215914">
    <property type="component" value="Unassembled WGS sequence"/>
</dbReference>
<dbReference type="PANTHER" id="PTHR31896:SF36">
    <property type="entry name" value="HXXXD-TYPE ACYL-TRANSFERASE FAMILY PROTEIN-RELATED"/>
    <property type="match status" value="1"/>
</dbReference>
<sequence length="65" mass="7123">MYGCEFGLGKALAVRSGCTNKCDGKITMHPGREGGGSMDVEVCLLPEYMKNIQSDQELMSYLMID</sequence>
<keyword evidence="3" id="KW-1185">Reference proteome</keyword>
<dbReference type="InterPro" id="IPR051283">
    <property type="entry name" value="Sec_Metabolite_Acyltrans"/>
</dbReference>
<dbReference type="InterPro" id="IPR023213">
    <property type="entry name" value="CAT-like_dom_sf"/>
</dbReference>
<reference evidence="2" key="1">
    <citation type="journal article" date="2017" name="Nature">
        <title>The sunflower genome provides insights into oil metabolism, flowering and Asterid evolution.</title>
        <authorList>
            <person name="Badouin H."/>
            <person name="Gouzy J."/>
            <person name="Grassa C.J."/>
            <person name="Murat F."/>
            <person name="Staton S.E."/>
            <person name="Cottret L."/>
            <person name="Lelandais-Briere C."/>
            <person name="Owens G.L."/>
            <person name="Carrere S."/>
            <person name="Mayjonade B."/>
            <person name="Legrand L."/>
            <person name="Gill N."/>
            <person name="Kane N.C."/>
            <person name="Bowers J.E."/>
            <person name="Hubner S."/>
            <person name="Bellec A."/>
            <person name="Berard A."/>
            <person name="Berges H."/>
            <person name="Blanchet N."/>
            <person name="Boniface M.C."/>
            <person name="Brunel D."/>
            <person name="Catrice O."/>
            <person name="Chaidir N."/>
            <person name="Claudel C."/>
            <person name="Donnadieu C."/>
            <person name="Faraut T."/>
            <person name="Fievet G."/>
            <person name="Helmstetter N."/>
            <person name="King M."/>
            <person name="Knapp S.J."/>
            <person name="Lai Z."/>
            <person name="Le Paslier M.C."/>
            <person name="Lippi Y."/>
            <person name="Lorenzon L."/>
            <person name="Mandel J.R."/>
            <person name="Marage G."/>
            <person name="Marchand G."/>
            <person name="Marquand E."/>
            <person name="Bret-Mestries E."/>
            <person name="Morien E."/>
            <person name="Nambeesan S."/>
            <person name="Nguyen T."/>
            <person name="Pegot-Espagnet P."/>
            <person name="Pouilly N."/>
            <person name="Raftis F."/>
            <person name="Sallet E."/>
            <person name="Schiex T."/>
            <person name="Thomas J."/>
            <person name="Vandecasteele C."/>
            <person name="Vares D."/>
            <person name="Vear F."/>
            <person name="Vautrin S."/>
            <person name="Crespi M."/>
            <person name="Mangin B."/>
            <person name="Burke J.M."/>
            <person name="Salse J."/>
            <person name="Munos S."/>
            <person name="Vincourt P."/>
            <person name="Rieseberg L.H."/>
            <person name="Langlade N.B."/>
        </authorList>
    </citation>
    <scope>NUCLEOTIDE SEQUENCE</scope>
    <source>
        <tissue evidence="2">Leaves</tissue>
    </source>
</reference>
<dbReference type="AlphaFoldDB" id="A0A9K3NPU9"/>
<evidence type="ECO:0000313" key="2">
    <source>
        <dbReference type="EMBL" id="KAF5808369.1"/>
    </source>
</evidence>
<dbReference type="EMBL" id="MNCJ02000319">
    <property type="protein sequence ID" value="KAF5808369.1"/>
    <property type="molecule type" value="Genomic_DNA"/>
</dbReference>
<reference evidence="2" key="2">
    <citation type="submission" date="2020-06" db="EMBL/GenBank/DDBJ databases">
        <title>Helianthus annuus Genome sequencing and assembly Release 2.</title>
        <authorList>
            <person name="Gouzy J."/>
            <person name="Langlade N."/>
            <person name="Munos S."/>
        </authorList>
    </citation>
    <scope>NUCLEOTIDE SEQUENCE</scope>
    <source>
        <tissue evidence="2">Leaves</tissue>
    </source>
</reference>
<proteinExistence type="predicted"/>
<dbReference type="GO" id="GO:0016740">
    <property type="term" value="F:transferase activity"/>
    <property type="evidence" value="ECO:0007669"/>
    <property type="project" value="UniProtKB-KW"/>
</dbReference>
<dbReference type="PANTHER" id="PTHR31896">
    <property type="entry name" value="FAMILY REGULATORY PROTEIN, PUTATIVE (AFU_ORTHOLOGUE AFUA_3G14730)-RELATED"/>
    <property type="match status" value="1"/>
</dbReference>
<dbReference type="Pfam" id="PF02458">
    <property type="entry name" value="Transferase"/>
    <property type="match status" value="1"/>
</dbReference>
<protein>
    <submittedName>
        <fullName evidence="2">Transferase</fullName>
    </submittedName>
</protein>
<dbReference type="Gene3D" id="3.30.559.10">
    <property type="entry name" value="Chloramphenicol acetyltransferase-like domain"/>
    <property type="match status" value="1"/>
</dbReference>
<comment type="caution">
    <text evidence="2">The sequence shown here is derived from an EMBL/GenBank/DDBJ whole genome shotgun (WGS) entry which is preliminary data.</text>
</comment>
<evidence type="ECO:0000256" key="1">
    <source>
        <dbReference type="ARBA" id="ARBA00022679"/>
    </source>
</evidence>
<name>A0A9K3NPU9_HELAN</name>
<organism evidence="2 3">
    <name type="scientific">Helianthus annuus</name>
    <name type="common">Common sunflower</name>
    <dbReference type="NCBI Taxonomy" id="4232"/>
    <lineage>
        <taxon>Eukaryota</taxon>
        <taxon>Viridiplantae</taxon>
        <taxon>Streptophyta</taxon>
        <taxon>Embryophyta</taxon>
        <taxon>Tracheophyta</taxon>
        <taxon>Spermatophyta</taxon>
        <taxon>Magnoliopsida</taxon>
        <taxon>eudicotyledons</taxon>
        <taxon>Gunneridae</taxon>
        <taxon>Pentapetalae</taxon>
        <taxon>asterids</taxon>
        <taxon>campanulids</taxon>
        <taxon>Asterales</taxon>
        <taxon>Asteraceae</taxon>
        <taxon>Asteroideae</taxon>
        <taxon>Heliantheae alliance</taxon>
        <taxon>Heliantheae</taxon>
        <taxon>Helianthus</taxon>
    </lineage>
</organism>
<evidence type="ECO:0000313" key="3">
    <source>
        <dbReference type="Proteomes" id="UP000215914"/>
    </source>
</evidence>
<gene>
    <name evidence="2" type="ORF">HanXRQr2_Chr04g0144541</name>
</gene>
<dbReference type="Gramene" id="mRNA:HanXRQr2_Chr04g0144541">
    <property type="protein sequence ID" value="CDS:HanXRQr2_Chr04g0144541.1"/>
    <property type="gene ID" value="HanXRQr2_Chr04g0144541"/>
</dbReference>
<keyword evidence="1 2" id="KW-0808">Transferase</keyword>
<accession>A0A9K3NPU9</accession>